<evidence type="ECO:0000313" key="2">
    <source>
        <dbReference type="EMBL" id="SEA38801.1"/>
    </source>
</evidence>
<dbReference type="AlphaFoldDB" id="A0A1H4ASH8"/>
<protein>
    <recommendedName>
        <fullName evidence="1">Pyrroline-5-carboxylate reductase catalytic N-terminal domain-containing protein</fullName>
    </recommendedName>
</protein>
<keyword evidence="3" id="KW-1185">Reference proteome</keyword>
<dbReference type="InterPro" id="IPR028939">
    <property type="entry name" value="P5C_Rdtase_cat_N"/>
</dbReference>
<accession>A0A1H4ASH8</accession>
<evidence type="ECO:0000313" key="3">
    <source>
        <dbReference type="Proteomes" id="UP000199041"/>
    </source>
</evidence>
<dbReference type="Pfam" id="PF03807">
    <property type="entry name" value="F420_oxidored"/>
    <property type="match status" value="1"/>
</dbReference>
<organism evidence="2 3">
    <name type="scientific">Arachidicoccus rhizosphaerae</name>
    <dbReference type="NCBI Taxonomy" id="551991"/>
    <lineage>
        <taxon>Bacteria</taxon>
        <taxon>Pseudomonadati</taxon>
        <taxon>Bacteroidota</taxon>
        <taxon>Chitinophagia</taxon>
        <taxon>Chitinophagales</taxon>
        <taxon>Chitinophagaceae</taxon>
        <taxon>Arachidicoccus</taxon>
    </lineage>
</organism>
<dbReference type="Proteomes" id="UP000199041">
    <property type="component" value="Unassembled WGS sequence"/>
</dbReference>
<gene>
    <name evidence="2" type="ORF">SAMN05192529_11645</name>
</gene>
<dbReference type="Gene3D" id="3.40.50.720">
    <property type="entry name" value="NAD(P)-binding Rossmann-like Domain"/>
    <property type="match status" value="1"/>
</dbReference>
<name>A0A1H4ASH8_9BACT</name>
<dbReference type="RefSeq" id="WP_091399429.1">
    <property type="nucleotide sequence ID" value="NZ_FNQY01000016.1"/>
</dbReference>
<dbReference type="InterPro" id="IPR036291">
    <property type="entry name" value="NAD(P)-bd_dom_sf"/>
</dbReference>
<dbReference type="EMBL" id="FNQY01000016">
    <property type="protein sequence ID" value="SEA38801.1"/>
    <property type="molecule type" value="Genomic_DNA"/>
</dbReference>
<sequence length="172" mass="18879">MITKQTIAVIGAPNQTSDLLCKALAKGNYRLLMAQGKQHKVRELFNEIRVETPGADMESIDCCQQACWEADIILFAVPCMEQTEIVYKIKEVANQKIVLCIPSSIDQYMDGSKMNAAQLLQGHLPNSKVVNACYAQSGSNILLDSGAPDALQTVQDLIRAIGFFPLDKQTGF</sequence>
<reference evidence="2 3" key="1">
    <citation type="submission" date="2016-10" db="EMBL/GenBank/DDBJ databases">
        <authorList>
            <person name="de Groot N.N."/>
        </authorList>
    </citation>
    <scope>NUCLEOTIDE SEQUENCE [LARGE SCALE GENOMIC DNA]</scope>
    <source>
        <strain evidence="2 3">Vu-144</strain>
    </source>
</reference>
<dbReference type="OrthoDB" id="1523398at2"/>
<dbReference type="SUPFAM" id="SSF51735">
    <property type="entry name" value="NAD(P)-binding Rossmann-fold domains"/>
    <property type="match status" value="1"/>
</dbReference>
<dbReference type="STRING" id="551991.SAMN05192529_11645"/>
<feature type="domain" description="Pyrroline-5-carboxylate reductase catalytic N-terminal" evidence="1">
    <location>
        <begin position="6"/>
        <end position="99"/>
    </location>
</feature>
<proteinExistence type="predicted"/>
<evidence type="ECO:0000259" key="1">
    <source>
        <dbReference type="Pfam" id="PF03807"/>
    </source>
</evidence>